<gene>
    <name evidence="2" type="ORF">Hsw_1648</name>
</gene>
<protein>
    <submittedName>
        <fullName evidence="2">Uncharacterized protein</fullName>
    </submittedName>
</protein>
<organism evidence="2 3">
    <name type="scientific">Hymenobacter swuensis DY53</name>
    <dbReference type="NCBI Taxonomy" id="1227739"/>
    <lineage>
        <taxon>Bacteria</taxon>
        <taxon>Pseudomonadati</taxon>
        <taxon>Bacteroidota</taxon>
        <taxon>Cytophagia</taxon>
        <taxon>Cytophagales</taxon>
        <taxon>Hymenobacteraceae</taxon>
        <taxon>Hymenobacter</taxon>
    </lineage>
</organism>
<feature type="region of interest" description="Disordered" evidence="1">
    <location>
        <begin position="1"/>
        <end position="42"/>
    </location>
</feature>
<dbReference type="AlphaFoldDB" id="W8EXD4"/>
<evidence type="ECO:0000313" key="3">
    <source>
        <dbReference type="Proteomes" id="UP000019423"/>
    </source>
</evidence>
<dbReference type="HOGENOM" id="CLU_2584964_0_0_10"/>
<dbReference type="KEGG" id="hsw:Hsw_1648"/>
<accession>W8EXD4</accession>
<name>W8EXD4_9BACT</name>
<proteinExistence type="predicted"/>
<dbReference type="EMBL" id="CP007145">
    <property type="protein sequence ID" value="AHJ97243.1"/>
    <property type="molecule type" value="Genomic_DNA"/>
</dbReference>
<dbReference type="Proteomes" id="UP000019423">
    <property type="component" value="Chromosome"/>
</dbReference>
<feature type="compositionally biased region" description="Basic and acidic residues" evidence="1">
    <location>
        <begin position="70"/>
        <end position="80"/>
    </location>
</feature>
<evidence type="ECO:0000256" key="1">
    <source>
        <dbReference type="SAM" id="MobiDB-lite"/>
    </source>
</evidence>
<evidence type="ECO:0000313" key="2">
    <source>
        <dbReference type="EMBL" id="AHJ97243.1"/>
    </source>
</evidence>
<reference evidence="2 3" key="1">
    <citation type="submission" date="2014-01" db="EMBL/GenBank/DDBJ databases">
        <title>Complete genome sequence of ionizing-radiation resistance bacterium Hymenobacter swuensis DY53.</title>
        <authorList>
            <person name="Jung J.-H."/>
            <person name="Jeong S.-W."/>
            <person name="Joe M.-H."/>
            <person name="Cho y.-j."/>
            <person name="Kim M.-K."/>
            <person name="Lim S.-Y."/>
        </authorList>
    </citation>
    <scope>NUCLEOTIDE SEQUENCE [LARGE SCALE GENOMIC DNA]</scope>
    <source>
        <strain evidence="2 3">DY53</strain>
    </source>
</reference>
<feature type="region of interest" description="Disordered" evidence="1">
    <location>
        <begin position="59"/>
        <end position="80"/>
    </location>
</feature>
<dbReference type="PATRIC" id="fig|1227739.3.peg.1874"/>
<keyword evidence="3" id="KW-1185">Reference proteome</keyword>
<sequence length="80" mass="9276">MGGRRSISYRHSRKGEEEALCRKGQSVPASRWPRQKRTTQRRSAVFNETETGVRLLWPTAQTRGSAQEWAAHKPEKRERA</sequence>